<proteinExistence type="predicted"/>
<accession>A0A504XLT5</accession>
<dbReference type="AlphaFoldDB" id="A0A504XLT5"/>
<evidence type="ECO:0000313" key="2">
    <source>
        <dbReference type="Proteomes" id="UP000318447"/>
    </source>
</evidence>
<protein>
    <submittedName>
        <fullName evidence="1">Uncharacterized protein</fullName>
    </submittedName>
</protein>
<name>A0A504XLT5_LEIDO</name>
<reference evidence="2" key="1">
    <citation type="submission" date="2019-02" db="EMBL/GenBank/DDBJ databases">
        <title>FDA dAtabase for Regulatory Grade micrObial Sequences (FDA-ARGOS): Supporting development and validation of Infectious Disease Dx tests.</title>
        <authorList>
            <person name="Duncan R."/>
            <person name="Fisher C."/>
            <person name="Tallon L."/>
            <person name="Sadzewicz L."/>
            <person name="Sengamalay N."/>
            <person name="Ott S."/>
            <person name="Godinez A."/>
            <person name="Nagaraj S."/>
            <person name="Vavikolanu K."/>
            <person name="Nadendla S."/>
            <person name="Aluvathingal J."/>
            <person name="Sichtig H."/>
        </authorList>
    </citation>
    <scope>NUCLEOTIDE SEQUENCE [LARGE SCALE GENOMIC DNA]</scope>
    <source>
        <strain evidence="2">FDAARGOS_361</strain>
    </source>
</reference>
<dbReference type="EMBL" id="RHLC01000054">
    <property type="protein sequence ID" value="TPP48508.1"/>
    <property type="molecule type" value="Genomic_DNA"/>
</dbReference>
<comment type="caution">
    <text evidence="1">The sequence shown here is derived from an EMBL/GenBank/DDBJ whole genome shotgun (WGS) entry which is preliminary data.</text>
</comment>
<dbReference type="Proteomes" id="UP000318447">
    <property type="component" value="Unassembled WGS sequence"/>
</dbReference>
<sequence>MPPMLPARDSSQLCRCCLGTSTTFPSRDKADASAVPAVVCRSDTRGSGASCLAPLLYRHPRRIPRVTEIPAKNMAEKLGKPHQMPLKPHRCRNVGRQWTRHITRHRSAESSSLHFALGAEATRG</sequence>
<organism evidence="1 2">
    <name type="scientific">Leishmania donovani</name>
    <dbReference type="NCBI Taxonomy" id="5661"/>
    <lineage>
        <taxon>Eukaryota</taxon>
        <taxon>Discoba</taxon>
        <taxon>Euglenozoa</taxon>
        <taxon>Kinetoplastea</taxon>
        <taxon>Metakinetoplastina</taxon>
        <taxon>Trypanosomatida</taxon>
        <taxon>Trypanosomatidae</taxon>
        <taxon>Leishmaniinae</taxon>
        <taxon>Leishmania</taxon>
    </lineage>
</organism>
<gene>
    <name evidence="1" type="ORF">CGC21_14290</name>
</gene>
<evidence type="ECO:0000313" key="1">
    <source>
        <dbReference type="EMBL" id="TPP48508.1"/>
    </source>
</evidence>